<accession>A0AAD8GRQ3</accession>
<gene>
    <name evidence="4" type="ORF">POM88_052454</name>
</gene>
<sequence length="1138" mass="125968">MYPSAHFPPTDHIRVLWLNVSHKRPNSVAQSRNRQHKSKYVSKTDQNVTLSQMSNMIKYRTRLHCSPLLYTSTAPVNCTPQPYLSTVHSNCSKETHPAPCCHSKRRPRHNDSAHLPSSVRHRLSTTTVEGSETGVAYDAGMSLSKTNVPRTRPVLIDAMGRWVDTQVHNYLGVAACDRVRYFDTFESLYRTEGVPVTGFNKREMDEAFGKFKHLDCGSNFQEDRYGRLVSRLFRIEDGYEWRMPRAGERLYDRDADGWMAIPISHFKAGLRLPMHKFMSDLFKYYFRCSPAQFSPNAIRVILWFIAACAKDGRQPTFKGFFALFYVRVTSAKPFYEIHWNSYTAVAKRVSGQSLFRFPKGMANWQEEFIMVRGGDLAYLPNFALEVKNVYPTEKKGLSEDVADLLEQTVRSLGRMWTEVDFFENARLLEHNLLIPTRGDLPVLEGASYNEPEKQREFLNAMPPRESVNVHPPREKKGARSVMGDETGGSGSVGRKVIRKKKSVLVDEEDAGFGELDASGATLIGGEAERGLSASLGSDEGVVTPGGEDDDHADSDTETDDGGGDLYATPAGMSEMVITSSSEDAGDGDDDGGEAGKRIVVEDVFSSSEDDGREVVKVGDLEVGDSVVERALVPFAGEAGEDAVGERADGGSEMGASAGVDYELEADEVVPEGAVVKASSVRVGRRLGGKRKRAVDAVDESRKKVKSVHEVGESSRAGGRLRMGGRMRMGGRFVLKKRKVNFALAGPGVTTSRKKRTEMSVTYSDSDEGMVVVDEGTGERRPGYGYTFKSGPGSFTIDSMTEDDFGKLKGYGWSKLARRSQKYHAKSQCHFAAVLAQGDAYRMDNKRLRKAEEQLKKELGAQEEYKRNLVASLDQIEADKKRYFSERHVYRNRMLVAQRRAAALQENLSVAERERGDLATGVEKAVAETERLAKELEYARKCLADAESHLASRPTEEAAIMKYRASDAYRDELMKEVAAAVDKEMRQRVAVGIANWKKGDEFKKSVEAAAKTLADACVFERLAACEATRKTLEEEAVKKMKEARKMKRAARKQKKKYVALRRELSERSIPSAGSSSKGEDVAVADAEADVEADAEMEEDEVVADGEAAVSEDGEVAADADIEVAEDSGDELISGTSPSL</sequence>
<comment type="caution">
    <text evidence="4">The sequence shown here is derived from an EMBL/GenBank/DDBJ whole genome shotgun (WGS) entry which is preliminary data.</text>
</comment>
<dbReference type="Proteomes" id="UP001237642">
    <property type="component" value="Unassembled WGS sequence"/>
</dbReference>
<evidence type="ECO:0000313" key="5">
    <source>
        <dbReference type="Proteomes" id="UP001237642"/>
    </source>
</evidence>
<evidence type="ECO:0000313" key="4">
    <source>
        <dbReference type="EMBL" id="KAK1353319.1"/>
    </source>
</evidence>
<protein>
    <recommendedName>
        <fullName evidence="3">Transposase (putative) gypsy type domain-containing protein</fullName>
    </recommendedName>
</protein>
<name>A0AAD8GRQ3_9APIA</name>
<feature type="compositionally biased region" description="Acidic residues" evidence="2">
    <location>
        <begin position="1085"/>
        <end position="1128"/>
    </location>
</feature>
<dbReference type="AlphaFoldDB" id="A0AAD8GRQ3"/>
<keyword evidence="1" id="KW-0175">Coiled coil</keyword>
<proteinExistence type="predicted"/>
<keyword evidence="5" id="KW-1185">Reference proteome</keyword>
<dbReference type="InterPro" id="IPR007321">
    <property type="entry name" value="Transposase_28"/>
</dbReference>
<evidence type="ECO:0000259" key="3">
    <source>
        <dbReference type="Pfam" id="PF04195"/>
    </source>
</evidence>
<feature type="region of interest" description="Disordered" evidence="2">
    <location>
        <begin position="533"/>
        <end position="569"/>
    </location>
</feature>
<feature type="compositionally biased region" description="Acidic residues" evidence="2">
    <location>
        <begin position="546"/>
        <end position="562"/>
    </location>
</feature>
<organism evidence="4 5">
    <name type="scientific">Heracleum sosnowskyi</name>
    <dbReference type="NCBI Taxonomy" id="360622"/>
    <lineage>
        <taxon>Eukaryota</taxon>
        <taxon>Viridiplantae</taxon>
        <taxon>Streptophyta</taxon>
        <taxon>Embryophyta</taxon>
        <taxon>Tracheophyta</taxon>
        <taxon>Spermatophyta</taxon>
        <taxon>Magnoliopsida</taxon>
        <taxon>eudicotyledons</taxon>
        <taxon>Gunneridae</taxon>
        <taxon>Pentapetalae</taxon>
        <taxon>asterids</taxon>
        <taxon>campanulids</taxon>
        <taxon>Apiales</taxon>
        <taxon>Apiaceae</taxon>
        <taxon>Apioideae</taxon>
        <taxon>apioid superclade</taxon>
        <taxon>Tordylieae</taxon>
        <taxon>Tordyliinae</taxon>
        <taxon>Heracleum</taxon>
    </lineage>
</organism>
<feature type="coiled-coil region" evidence="1">
    <location>
        <begin position="1021"/>
        <end position="1066"/>
    </location>
</feature>
<reference evidence="4" key="1">
    <citation type="submission" date="2023-02" db="EMBL/GenBank/DDBJ databases">
        <title>Genome of toxic invasive species Heracleum sosnowskyi carries increased number of genes despite the absence of recent whole-genome duplications.</title>
        <authorList>
            <person name="Schelkunov M."/>
            <person name="Shtratnikova V."/>
            <person name="Makarenko M."/>
            <person name="Klepikova A."/>
            <person name="Omelchenko D."/>
            <person name="Novikova G."/>
            <person name="Obukhova E."/>
            <person name="Bogdanov V."/>
            <person name="Penin A."/>
            <person name="Logacheva M."/>
        </authorList>
    </citation>
    <scope>NUCLEOTIDE SEQUENCE</scope>
    <source>
        <strain evidence="4">Hsosn_3</strain>
        <tissue evidence="4">Leaf</tissue>
    </source>
</reference>
<feature type="region of interest" description="Disordered" evidence="2">
    <location>
        <begin position="1066"/>
        <end position="1138"/>
    </location>
</feature>
<feature type="domain" description="Transposase (putative) gypsy type" evidence="3">
    <location>
        <begin position="263"/>
        <end position="327"/>
    </location>
</feature>
<feature type="region of interest" description="Disordered" evidence="2">
    <location>
        <begin position="463"/>
        <end position="492"/>
    </location>
</feature>
<evidence type="ECO:0000256" key="1">
    <source>
        <dbReference type="SAM" id="Coils"/>
    </source>
</evidence>
<reference evidence="4" key="2">
    <citation type="submission" date="2023-05" db="EMBL/GenBank/DDBJ databases">
        <authorList>
            <person name="Schelkunov M.I."/>
        </authorList>
    </citation>
    <scope>NUCLEOTIDE SEQUENCE</scope>
    <source>
        <strain evidence="4">Hsosn_3</strain>
        <tissue evidence="4">Leaf</tissue>
    </source>
</reference>
<dbReference type="EMBL" id="JAUIZM010000013">
    <property type="protein sequence ID" value="KAK1353319.1"/>
    <property type="molecule type" value="Genomic_DNA"/>
</dbReference>
<evidence type="ECO:0000256" key="2">
    <source>
        <dbReference type="SAM" id="MobiDB-lite"/>
    </source>
</evidence>
<dbReference type="Pfam" id="PF04195">
    <property type="entry name" value="Transposase_28"/>
    <property type="match status" value="1"/>
</dbReference>